<dbReference type="Pfam" id="PF09339">
    <property type="entry name" value="HTH_IclR"/>
    <property type="match status" value="1"/>
</dbReference>
<name>A0A3E0H4R1_9PSEU</name>
<dbReference type="Gene3D" id="1.10.10.10">
    <property type="entry name" value="Winged helix-like DNA-binding domain superfamily/Winged helix DNA-binding domain"/>
    <property type="match status" value="1"/>
</dbReference>
<dbReference type="GO" id="GO:0003700">
    <property type="term" value="F:DNA-binding transcription factor activity"/>
    <property type="evidence" value="ECO:0007669"/>
    <property type="project" value="TreeGrafter"/>
</dbReference>
<dbReference type="Pfam" id="PF01614">
    <property type="entry name" value="IclR_C"/>
    <property type="match status" value="1"/>
</dbReference>
<dbReference type="InterPro" id="IPR036388">
    <property type="entry name" value="WH-like_DNA-bd_sf"/>
</dbReference>
<dbReference type="EMBL" id="QUNO01000014">
    <property type="protein sequence ID" value="REH38198.1"/>
    <property type="molecule type" value="Genomic_DNA"/>
</dbReference>
<evidence type="ECO:0000259" key="8">
    <source>
        <dbReference type="PROSITE" id="PS51078"/>
    </source>
</evidence>
<dbReference type="PROSITE" id="PS51078">
    <property type="entry name" value="ICLR_ED"/>
    <property type="match status" value="1"/>
</dbReference>
<feature type="domain" description="HTH iclR-type" evidence="7">
    <location>
        <begin position="7"/>
        <end position="68"/>
    </location>
</feature>
<dbReference type="InterPro" id="IPR029016">
    <property type="entry name" value="GAF-like_dom_sf"/>
</dbReference>
<dbReference type="InterPro" id="IPR014757">
    <property type="entry name" value="Tscrpt_reg_IclR_C"/>
</dbReference>
<dbReference type="SMART" id="SM00346">
    <property type="entry name" value="HTH_ICLR"/>
    <property type="match status" value="1"/>
</dbReference>
<keyword evidence="10" id="KW-1185">Reference proteome</keyword>
<dbReference type="SUPFAM" id="SSF46785">
    <property type="entry name" value="Winged helix' DNA-binding domain"/>
    <property type="match status" value="1"/>
</dbReference>
<dbReference type="InterPro" id="IPR036390">
    <property type="entry name" value="WH_DNA-bd_sf"/>
</dbReference>
<dbReference type="Gene3D" id="3.30.450.40">
    <property type="match status" value="1"/>
</dbReference>
<keyword evidence="3 9" id="KW-0238">DNA-binding</keyword>
<dbReference type="SUPFAM" id="SSF55781">
    <property type="entry name" value="GAF domain-like"/>
    <property type="match status" value="1"/>
</dbReference>
<keyword evidence="2" id="KW-0805">Transcription regulation</keyword>
<dbReference type="OrthoDB" id="60629at2"/>
<evidence type="ECO:0000313" key="10">
    <source>
        <dbReference type="Proteomes" id="UP000256269"/>
    </source>
</evidence>
<keyword evidence="4" id="KW-0804">Transcription</keyword>
<reference evidence="9 10" key="1">
    <citation type="submission" date="2018-08" db="EMBL/GenBank/DDBJ databases">
        <title>Genomic Encyclopedia of Archaeal and Bacterial Type Strains, Phase II (KMG-II): from individual species to whole genera.</title>
        <authorList>
            <person name="Goeker M."/>
        </authorList>
    </citation>
    <scope>NUCLEOTIDE SEQUENCE [LARGE SCALE GENOMIC DNA]</scope>
    <source>
        <strain evidence="9 10">DSM 45791</strain>
    </source>
</reference>
<dbReference type="RefSeq" id="WP_116179046.1">
    <property type="nucleotide sequence ID" value="NZ_CP144375.1"/>
</dbReference>
<dbReference type="GO" id="GO:0003677">
    <property type="term" value="F:DNA binding"/>
    <property type="evidence" value="ECO:0007669"/>
    <property type="project" value="UniProtKB-KW"/>
</dbReference>
<dbReference type="GO" id="GO:0045892">
    <property type="term" value="P:negative regulation of DNA-templated transcription"/>
    <property type="evidence" value="ECO:0007669"/>
    <property type="project" value="TreeGrafter"/>
</dbReference>
<dbReference type="PANTHER" id="PTHR30136:SF24">
    <property type="entry name" value="HTH-TYPE TRANSCRIPTIONAL REPRESSOR ALLR"/>
    <property type="match status" value="1"/>
</dbReference>
<comment type="function">
    <text evidence="5">May be an activator protein for the gylABX operon.</text>
</comment>
<dbReference type="InterPro" id="IPR005471">
    <property type="entry name" value="Tscrpt_reg_IclR_N"/>
</dbReference>
<evidence type="ECO:0000256" key="1">
    <source>
        <dbReference type="ARBA" id="ARBA00022798"/>
    </source>
</evidence>
<dbReference type="Proteomes" id="UP000256269">
    <property type="component" value="Unassembled WGS sequence"/>
</dbReference>
<evidence type="ECO:0000256" key="3">
    <source>
        <dbReference type="ARBA" id="ARBA00023125"/>
    </source>
</evidence>
<comment type="caution">
    <text evidence="9">The sequence shown here is derived from an EMBL/GenBank/DDBJ whole genome shotgun (WGS) entry which is preliminary data.</text>
</comment>
<protein>
    <recommendedName>
        <fullName evidence="6">Glycerol operon regulatory protein</fullName>
    </recommendedName>
</protein>
<dbReference type="AlphaFoldDB" id="A0A3E0H4R1"/>
<accession>A0A3E0H4R1</accession>
<dbReference type="InterPro" id="IPR050707">
    <property type="entry name" value="HTH_MetabolicPath_Reg"/>
</dbReference>
<evidence type="ECO:0000259" key="7">
    <source>
        <dbReference type="PROSITE" id="PS51077"/>
    </source>
</evidence>
<sequence length="248" mass="26919">MTDGPRRSVVRRLLSVLDTFDATTPTQSLTEIAARTELPLPTAHRLLAELTAGGWLERLPDGRYRVGLRLWKLGTLAPSYRNLRELALPYMQDLYHATHENIQLAVLDGRTALCVENINSVRSVPTRTRIGGRLPLHATGVGKVLLAAAGTELLASLAEKGLRRFTRYTIIEPGRLSRTLATVRDEQVAFSREEMTLGACSVASPVTRPDGGVVAAVSIVAHSSVDVDRLAYAVRTAASGISRQTGML</sequence>
<evidence type="ECO:0000313" key="9">
    <source>
        <dbReference type="EMBL" id="REH38198.1"/>
    </source>
</evidence>
<keyword evidence="1" id="KW-0319">Glycerol metabolism</keyword>
<dbReference type="PANTHER" id="PTHR30136">
    <property type="entry name" value="HELIX-TURN-HELIX TRANSCRIPTIONAL REGULATOR, ICLR FAMILY"/>
    <property type="match status" value="1"/>
</dbReference>
<dbReference type="GO" id="GO:0006071">
    <property type="term" value="P:glycerol metabolic process"/>
    <property type="evidence" value="ECO:0007669"/>
    <property type="project" value="UniProtKB-KW"/>
</dbReference>
<evidence type="ECO:0000256" key="5">
    <source>
        <dbReference type="ARBA" id="ARBA00058938"/>
    </source>
</evidence>
<gene>
    <name evidence="9" type="ORF">BCF44_114223</name>
</gene>
<dbReference type="FunFam" id="1.10.10.10:FF:000056">
    <property type="entry name" value="IclR family transcriptional regulator"/>
    <property type="match status" value="1"/>
</dbReference>
<evidence type="ECO:0000256" key="2">
    <source>
        <dbReference type="ARBA" id="ARBA00023015"/>
    </source>
</evidence>
<dbReference type="PROSITE" id="PS51077">
    <property type="entry name" value="HTH_ICLR"/>
    <property type="match status" value="1"/>
</dbReference>
<feature type="domain" description="IclR-ED" evidence="8">
    <location>
        <begin position="69"/>
        <end position="247"/>
    </location>
</feature>
<evidence type="ECO:0000256" key="6">
    <source>
        <dbReference type="ARBA" id="ARBA00070406"/>
    </source>
</evidence>
<proteinExistence type="predicted"/>
<evidence type="ECO:0000256" key="4">
    <source>
        <dbReference type="ARBA" id="ARBA00023163"/>
    </source>
</evidence>
<organism evidence="9 10">
    <name type="scientific">Kutzneria buriramensis</name>
    <dbReference type="NCBI Taxonomy" id="1045776"/>
    <lineage>
        <taxon>Bacteria</taxon>
        <taxon>Bacillati</taxon>
        <taxon>Actinomycetota</taxon>
        <taxon>Actinomycetes</taxon>
        <taxon>Pseudonocardiales</taxon>
        <taxon>Pseudonocardiaceae</taxon>
        <taxon>Kutzneria</taxon>
    </lineage>
</organism>